<organism evidence="2 3">
    <name type="scientific">Pygocentrus nattereri</name>
    <name type="common">Red-bellied piranha</name>
    <dbReference type="NCBI Taxonomy" id="42514"/>
    <lineage>
        <taxon>Eukaryota</taxon>
        <taxon>Metazoa</taxon>
        <taxon>Chordata</taxon>
        <taxon>Craniata</taxon>
        <taxon>Vertebrata</taxon>
        <taxon>Euteleostomi</taxon>
        <taxon>Actinopterygii</taxon>
        <taxon>Neopterygii</taxon>
        <taxon>Teleostei</taxon>
        <taxon>Ostariophysi</taxon>
        <taxon>Characiformes</taxon>
        <taxon>Characoidei</taxon>
        <taxon>Pygocentrus</taxon>
    </lineage>
</organism>
<feature type="compositionally biased region" description="Polar residues" evidence="1">
    <location>
        <begin position="39"/>
        <end position="58"/>
    </location>
</feature>
<feature type="region of interest" description="Disordered" evidence="1">
    <location>
        <begin position="34"/>
        <end position="67"/>
    </location>
</feature>
<name>A0A3B4DSC5_PYGNA</name>
<dbReference type="AlphaFoldDB" id="A0A3B4DSC5"/>
<evidence type="ECO:0000313" key="3">
    <source>
        <dbReference type="Proteomes" id="UP001501920"/>
    </source>
</evidence>
<accession>A0A3B4DSC5</accession>
<reference evidence="2" key="2">
    <citation type="submission" date="2025-08" db="UniProtKB">
        <authorList>
            <consortium name="Ensembl"/>
        </authorList>
    </citation>
    <scope>IDENTIFICATION</scope>
</reference>
<evidence type="ECO:0000256" key="1">
    <source>
        <dbReference type="SAM" id="MobiDB-lite"/>
    </source>
</evidence>
<protein>
    <submittedName>
        <fullName evidence="2">Uncharacterized protein</fullName>
    </submittedName>
</protein>
<dbReference type="Proteomes" id="UP001501920">
    <property type="component" value="Chromosome 5"/>
</dbReference>
<dbReference type="GeneTree" id="ENSGT00980000203171"/>
<reference evidence="2" key="3">
    <citation type="submission" date="2025-09" db="UniProtKB">
        <authorList>
            <consortium name="Ensembl"/>
        </authorList>
    </citation>
    <scope>IDENTIFICATION</scope>
</reference>
<dbReference type="Ensembl" id="ENSPNAT00000006191.2">
    <property type="protein sequence ID" value="ENSPNAP00000026006.2"/>
    <property type="gene ID" value="ENSPNAG00000011280.2"/>
</dbReference>
<keyword evidence="3" id="KW-1185">Reference proteome</keyword>
<sequence length="145" mass="16559">MTTFSMKGSSMGSGRLSLLMASAEMEKRRAVRKTALESAPTTSTLARPSPTHSDTMSDSMLKESETSAMEFPNTTVITSMKIRRQVLPVYFILLVCPFLKDTHQRKLSFSNFFFFKHHIFHTFPYDAVVGTRHCVFIFLNFQFLT</sequence>
<proteinExistence type="predicted"/>
<evidence type="ECO:0000313" key="2">
    <source>
        <dbReference type="Ensembl" id="ENSPNAP00000026006.2"/>
    </source>
</evidence>
<reference evidence="2 3" key="1">
    <citation type="submission" date="2020-10" db="EMBL/GenBank/DDBJ databases">
        <title>Pygocentrus nattereri (red-bellied piranha) genome, fPygNat1, primary haplotype.</title>
        <authorList>
            <person name="Myers G."/>
            <person name="Meyer A."/>
            <person name="Karagic N."/>
            <person name="Pippel M."/>
            <person name="Winkler S."/>
            <person name="Tracey A."/>
            <person name="Wood J."/>
            <person name="Formenti G."/>
            <person name="Howe K."/>
            <person name="Fedrigo O."/>
            <person name="Jarvis E.D."/>
        </authorList>
    </citation>
    <scope>NUCLEOTIDE SEQUENCE [LARGE SCALE GENOMIC DNA]</scope>
</reference>